<gene>
    <name evidence="3" type="ORF">B9Q04_16880</name>
</gene>
<dbReference type="PANTHER" id="PTHR48077">
    <property type="entry name" value="TRYPTOPHAN SYNTHASE-RELATED"/>
    <property type="match status" value="1"/>
</dbReference>
<dbReference type="Proteomes" id="UP000242015">
    <property type="component" value="Unassembled WGS sequence"/>
</dbReference>
<sequence length="143" mass="16083">KYTYDFGDTAGVTPLLKMLTLGKDYRTPPIHAGGLRYHGMAPIISWLIVKGYMRSVAYAQREVFEAANIFARTEGIIPAPETAHGIKYVIDEARRCKQSGERKTIVFNASGHGLLDLSAYQAYLSGQMENWEPTQFNYPNYTN</sequence>
<evidence type="ECO:0000256" key="2">
    <source>
        <dbReference type="ARBA" id="ARBA00022898"/>
    </source>
</evidence>
<name>A0A2R6C5U3_9ARCH</name>
<comment type="caution">
    <text evidence="3">The sequence shown here is derived from an EMBL/GenBank/DDBJ whole genome shotgun (WGS) entry which is preliminary data.</text>
</comment>
<dbReference type="Gene3D" id="3.40.50.1100">
    <property type="match status" value="1"/>
</dbReference>
<accession>A0A2R6C5U3</accession>
<protein>
    <submittedName>
        <fullName evidence="3">TrpB-like pyridoxal-phosphate dependent enzyme</fullName>
    </submittedName>
</protein>
<dbReference type="SUPFAM" id="SSF53686">
    <property type="entry name" value="Tryptophan synthase beta subunit-like PLP-dependent enzymes"/>
    <property type="match status" value="1"/>
</dbReference>
<evidence type="ECO:0000313" key="3">
    <source>
        <dbReference type="EMBL" id="PSO06279.1"/>
    </source>
</evidence>
<proteinExistence type="predicted"/>
<evidence type="ECO:0000256" key="1">
    <source>
        <dbReference type="ARBA" id="ARBA00001933"/>
    </source>
</evidence>
<dbReference type="InterPro" id="IPR036052">
    <property type="entry name" value="TrpB-like_PALP_sf"/>
</dbReference>
<dbReference type="GO" id="GO:0005737">
    <property type="term" value="C:cytoplasm"/>
    <property type="evidence" value="ECO:0007669"/>
    <property type="project" value="TreeGrafter"/>
</dbReference>
<dbReference type="EMBL" id="NEXF01000541">
    <property type="protein sequence ID" value="PSO06279.1"/>
    <property type="molecule type" value="Genomic_DNA"/>
</dbReference>
<dbReference type="PANTHER" id="PTHR48077:SF6">
    <property type="entry name" value="TRYPTOPHAN SYNTHASE"/>
    <property type="match status" value="1"/>
</dbReference>
<organism evidence="3 4">
    <name type="scientific">Candidatus Marsarchaeota G2 archaeon BE_D</name>
    <dbReference type="NCBI Taxonomy" id="1978158"/>
    <lineage>
        <taxon>Archaea</taxon>
        <taxon>Candidatus Marsarchaeota</taxon>
        <taxon>Candidatus Marsarchaeota group 2</taxon>
    </lineage>
</organism>
<comment type="cofactor">
    <cofactor evidence="1">
        <name>pyridoxal 5'-phosphate</name>
        <dbReference type="ChEBI" id="CHEBI:597326"/>
    </cofactor>
</comment>
<dbReference type="InterPro" id="IPR023026">
    <property type="entry name" value="Trp_synth_beta/beta-like"/>
</dbReference>
<dbReference type="AlphaFoldDB" id="A0A2R6C5U3"/>
<dbReference type="GO" id="GO:0052684">
    <property type="term" value="F:L-serine hydro-lyase (adding indole, L-tryptophan-forming) activity"/>
    <property type="evidence" value="ECO:0007669"/>
    <property type="project" value="TreeGrafter"/>
</dbReference>
<reference evidence="3 4" key="1">
    <citation type="submission" date="2017-04" db="EMBL/GenBank/DDBJ databases">
        <title>Novel microbial lineages endemic to geothermal iron-oxide mats fill important gaps in the evolutionary history of Archaea.</title>
        <authorList>
            <person name="Jay Z.J."/>
            <person name="Beam J.P."/>
            <person name="Dlakic M."/>
            <person name="Rusch D.B."/>
            <person name="Kozubal M.A."/>
            <person name="Inskeep W.P."/>
        </authorList>
    </citation>
    <scope>NUCLEOTIDE SEQUENCE [LARGE SCALE GENOMIC DNA]</scope>
    <source>
        <strain evidence="3">BE_D</strain>
    </source>
</reference>
<evidence type="ECO:0000313" key="4">
    <source>
        <dbReference type="Proteomes" id="UP000242015"/>
    </source>
</evidence>
<dbReference type="GO" id="GO:0004834">
    <property type="term" value="F:tryptophan synthase activity"/>
    <property type="evidence" value="ECO:0007669"/>
    <property type="project" value="InterPro"/>
</dbReference>
<feature type="non-terminal residue" evidence="3">
    <location>
        <position position="1"/>
    </location>
</feature>
<keyword evidence="2" id="KW-0663">Pyridoxal phosphate</keyword>